<name>A0A2H9ZXU4_9ASPA</name>
<keyword evidence="3" id="KW-0862">Zinc</keyword>
<evidence type="ECO:0000256" key="3">
    <source>
        <dbReference type="ARBA" id="ARBA00022833"/>
    </source>
</evidence>
<keyword evidence="2 4" id="KW-0863">Zinc-finger</keyword>
<feature type="compositionally biased region" description="Basic and acidic residues" evidence="5">
    <location>
        <begin position="173"/>
        <end position="190"/>
    </location>
</feature>
<dbReference type="GO" id="GO:0008270">
    <property type="term" value="F:zinc ion binding"/>
    <property type="evidence" value="ECO:0007669"/>
    <property type="project" value="UniProtKB-KW"/>
</dbReference>
<dbReference type="GO" id="GO:0016746">
    <property type="term" value="F:acyltransferase activity"/>
    <property type="evidence" value="ECO:0007669"/>
    <property type="project" value="UniProtKB-KW"/>
</dbReference>
<dbReference type="InterPro" id="IPR001841">
    <property type="entry name" value="Znf_RING"/>
</dbReference>
<keyword evidence="8" id="KW-0808">Transferase</keyword>
<keyword evidence="6" id="KW-1133">Transmembrane helix</keyword>
<dbReference type="STRING" id="1088818.A0A2H9ZXU4"/>
<evidence type="ECO:0000313" key="8">
    <source>
        <dbReference type="EMBL" id="PKA48128.1"/>
    </source>
</evidence>
<dbReference type="InterPro" id="IPR052788">
    <property type="entry name" value="RING-type_E3_ligase_ATL"/>
</dbReference>
<dbReference type="EMBL" id="KZ452995">
    <property type="protein sequence ID" value="PKA48128.1"/>
    <property type="molecule type" value="Genomic_DNA"/>
</dbReference>
<protein>
    <submittedName>
        <fullName evidence="8">RING-H2 finger protein ATL80</fullName>
        <ecNumber evidence="8">2.3.-.-</ecNumber>
    </submittedName>
</protein>
<dbReference type="Gene3D" id="3.30.40.10">
    <property type="entry name" value="Zinc/RING finger domain, C3HC4 (zinc finger)"/>
    <property type="match status" value="1"/>
</dbReference>
<feature type="domain" description="RING-type" evidence="7">
    <location>
        <begin position="100"/>
        <end position="142"/>
    </location>
</feature>
<feature type="region of interest" description="Disordered" evidence="5">
    <location>
        <begin position="158"/>
        <end position="190"/>
    </location>
</feature>
<feature type="transmembrane region" description="Helical" evidence="6">
    <location>
        <begin position="30"/>
        <end position="51"/>
    </location>
</feature>
<evidence type="ECO:0000256" key="4">
    <source>
        <dbReference type="PROSITE-ProRule" id="PRU00175"/>
    </source>
</evidence>
<evidence type="ECO:0000256" key="1">
    <source>
        <dbReference type="ARBA" id="ARBA00022723"/>
    </source>
</evidence>
<dbReference type="Proteomes" id="UP000236161">
    <property type="component" value="Unassembled WGS sequence"/>
</dbReference>
<dbReference type="InterPro" id="IPR013083">
    <property type="entry name" value="Znf_RING/FYVE/PHD"/>
</dbReference>
<keyword evidence="6" id="KW-0812">Transmembrane</keyword>
<dbReference type="PANTHER" id="PTHR45798:SF97">
    <property type="entry name" value="ALCOHOL-SENSITIVE RING FINGER PROTEIN 1"/>
    <property type="match status" value="1"/>
</dbReference>
<dbReference type="AlphaFoldDB" id="A0A2H9ZXU4"/>
<feature type="compositionally biased region" description="Low complexity" evidence="5">
    <location>
        <begin position="158"/>
        <end position="169"/>
    </location>
</feature>
<keyword evidence="8" id="KW-0012">Acyltransferase</keyword>
<keyword evidence="9" id="KW-1185">Reference proteome</keyword>
<keyword evidence="6" id="KW-0472">Membrane</keyword>
<dbReference type="PANTHER" id="PTHR45798">
    <property type="entry name" value="RING-H2 FINGER PROTEIN ATL61-RELATED-RELATED"/>
    <property type="match status" value="1"/>
</dbReference>
<dbReference type="Pfam" id="PF13639">
    <property type="entry name" value="zf-RING_2"/>
    <property type="match status" value="1"/>
</dbReference>
<proteinExistence type="predicted"/>
<keyword evidence="1" id="KW-0479">Metal-binding</keyword>
<dbReference type="SUPFAM" id="SSF57850">
    <property type="entry name" value="RING/U-box"/>
    <property type="match status" value="1"/>
</dbReference>
<dbReference type="CDD" id="cd16461">
    <property type="entry name" value="RING-H2_EL5-like"/>
    <property type="match status" value="1"/>
</dbReference>
<evidence type="ECO:0000256" key="2">
    <source>
        <dbReference type="ARBA" id="ARBA00022771"/>
    </source>
</evidence>
<organism evidence="8 9">
    <name type="scientific">Apostasia shenzhenica</name>
    <dbReference type="NCBI Taxonomy" id="1088818"/>
    <lineage>
        <taxon>Eukaryota</taxon>
        <taxon>Viridiplantae</taxon>
        <taxon>Streptophyta</taxon>
        <taxon>Embryophyta</taxon>
        <taxon>Tracheophyta</taxon>
        <taxon>Spermatophyta</taxon>
        <taxon>Magnoliopsida</taxon>
        <taxon>Liliopsida</taxon>
        <taxon>Asparagales</taxon>
        <taxon>Orchidaceae</taxon>
        <taxon>Apostasioideae</taxon>
        <taxon>Apostasia</taxon>
    </lineage>
</organism>
<evidence type="ECO:0000256" key="5">
    <source>
        <dbReference type="SAM" id="MobiDB-lite"/>
    </source>
</evidence>
<accession>A0A2H9ZXU4</accession>
<sequence>MPPSARILQSSSDTSAALSSHEPKALESNVVVILAALLCALICAVGLALAARCSWLRRTAAGGFAEPPPPNKGLKKKALRSLPTASFDSAVAAGGRLAECPICLTEFAHGDQIRILPQCGHGFHVICVDTWLRSHSSCPSCRQILAVPAPSRCYRCGSSSASEGTSSDVVTEEEVRARAREDGDANRFLP</sequence>
<evidence type="ECO:0000313" key="9">
    <source>
        <dbReference type="Proteomes" id="UP000236161"/>
    </source>
</evidence>
<dbReference type="EC" id="2.3.-.-" evidence="8"/>
<gene>
    <name evidence="8" type="primary">ATL80</name>
    <name evidence="8" type="ORF">AXF42_Ash015891</name>
</gene>
<reference evidence="8 9" key="1">
    <citation type="journal article" date="2017" name="Nature">
        <title>The Apostasia genome and the evolution of orchids.</title>
        <authorList>
            <person name="Zhang G.Q."/>
            <person name="Liu K.W."/>
            <person name="Li Z."/>
            <person name="Lohaus R."/>
            <person name="Hsiao Y.Y."/>
            <person name="Niu S.C."/>
            <person name="Wang J.Y."/>
            <person name="Lin Y.C."/>
            <person name="Xu Q."/>
            <person name="Chen L.J."/>
            <person name="Yoshida K."/>
            <person name="Fujiwara S."/>
            <person name="Wang Z.W."/>
            <person name="Zhang Y.Q."/>
            <person name="Mitsuda N."/>
            <person name="Wang M."/>
            <person name="Liu G.H."/>
            <person name="Pecoraro L."/>
            <person name="Huang H.X."/>
            <person name="Xiao X.J."/>
            <person name="Lin M."/>
            <person name="Wu X.Y."/>
            <person name="Wu W.L."/>
            <person name="Chen Y.Y."/>
            <person name="Chang S.B."/>
            <person name="Sakamoto S."/>
            <person name="Ohme-Takagi M."/>
            <person name="Yagi M."/>
            <person name="Zeng S.J."/>
            <person name="Shen C.Y."/>
            <person name="Yeh C.M."/>
            <person name="Luo Y.B."/>
            <person name="Tsai W.C."/>
            <person name="Van de Peer Y."/>
            <person name="Liu Z.J."/>
        </authorList>
    </citation>
    <scope>NUCLEOTIDE SEQUENCE [LARGE SCALE GENOMIC DNA]</scope>
    <source>
        <strain evidence="9">cv. Shenzhen</strain>
        <tissue evidence="8">Stem</tissue>
    </source>
</reference>
<dbReference type="SMART" id="SM00184">
    <property type="entry name" value="RING"/>
    <property type="match status" value="1"/>
</dbReference>
<evidence type="ECO:0000256" key="6">
    <source>
        <dbReference type="SAM" id="Phobius"/>
    </source>
</evidence>
<dbReference type="PROSITE" id="PS50089">
    <property type="entry name" value="ZF_RING_2"/>
    <property type="match status" value="1"/>
</dbReference>
<evidence type="ECO:0000259" key="7">
    <source>
        <dbReference type="PROSITE" id="PS50089"/>
    </source>
</evidence>
<dbReference type="OrthoDB" id="8062037at2759"/>